<keyword evidence="2" id="KW-1185">Reference proteome</keyword>
<protein>
    <submittedName>
        <fullName evidence="1">Uncharacterized protein</fullName>
    </submittedName>
</protein>
<evidence type="ECO:0000313" key="2">
    <source>
        <dbReference type="Proteomes" id="UP001159363"/>
    </source>
</evidence>
<proteinExistence type="predicted"/>
<sequence length="173" mass="19064">MQSSVKIPKAASVLVSSYGLLSWLDSVVTGLERDQPRRTNAALRVLSCLWTSLKEHPGAVAGLILKLLLALLPKLHLKLNAKILRVYLDALSGSAAAATIQLPWLLTLSDVNAVLRYCQGILGPVQDLEDLLLFGPEFAHQRIQKDATKELASVRYHLRCFILTRLKQASQSK</sequence>
<reference evidence="1 2" key="1">
    <citation type="submission" date="2023-02" db="EMBL/GenBank/DDBJ databases">
        <title>LHISI_Scaffold_Assembly.</title>
        <authorList>
            <person name="Stuart O.P."/>
            <person name="Cleave R."/>
            <person name="Magrath M.J.L."/>
            <person name="Mikheyev A.S."/>
        </authorList>
    </citation>
    <scope>NUCLEOTIDE SEQUENCE [LARGE SCALE GENOMIC DNA]</scope>
    <source>
        <strain evidence="1">Daus_M_001</strain>
        <tissue evidence="1">Leg muscle</tissue>
    </source>
</reference>
<gene>
    <name evidence="1" type="ORF">PR048_006576</name>
</gene>
<name>A0ABQ9IBC7_9NEOP</name>
<organism evidence="1 2">
    <name type="scientific">Dryococelus australis</name>
    <dbReference type="NCBI Taxonomy" id="614101"/>
    <lineage>
        <taxon>Eukaryota</taxon>
        <taxon>Metazoa</taxon>
        <taxon>Ecdysozoa</taxon>
        <taxon>Arthropoda</taxon>
        <taxon>Hexapoda</taxon>
        <taxon>Insecta</taxon>
        <taxon>Pterygota</taxon>
        <taxon>Neoptera</taxon>
        <taxon>Polyneoptera</taxon>
        <taxon>Phasmatodea</taxon>
        <taxon>Verophasmatodea</taxon>
        <taxon>Anareolatae</taxon>
        <taxon>Phasmatidae</taxon>
        <taxon>Eurycanthinae</taxon>
        <taxon>Dryococelus</taxon>
    </lineage>
</organism>
<accession>A0ABQ9IBC7</accession>
<dbReference type="Proteomes" id="UP001159363">
    <property type="component" value="Chromosome 2"/>
</dbReference>
<comment type="caution">
    <text evidence="1">The sequence shown here is derived from an EMBL/GenBank/DDBJ whole genome shotgun (WGS) entry which is preliminary data.</text>
</comment>
<evidence type="ECO:0000313" key="1">
    <source>
        <dbReference type="EMBL" id="KAJ8893975.1"/>
    </source>
</evidence>
<dbReference type="EMBL" id="JARBHB010000002">
    <property type="protein sequence ID" value="KAJ8893975.1"/>
    <property type="molecule type" value="Genomic_DNA"/>
</dbReference>